<organism evidence="4 5">
    <name type="scientific">Benzoatithermus flavus</name>
    <dbReference type="NCBI Taxonomy" id="3108223"/>
    <lineage>
        <taxon>Bacteria</taxon>
        <taxon>Pseudomonadati</taxon>
        <taxon>Pseudomonadota</taxon>
        <taxon>Alphaproteobacteria</taxon>
        <taxon>Geminicoccales</taxon>
        <taxon>Geminicoccaceae</taxon>
        <taxon>Benzoatithermus</taxon>
    </lineage>
</organism>
<dbReference type="PRINTS" id="PR01805">
    <property type="entry name" value="VACJLIPOPROT"/>
</dbReference>
<dbReference type="RefSeq" id="WP_418160108.1">
    <property type="nucleotide sequence ID" value="NZ_JBBLZC010000013.1"/>
</dbReference>
<accession>A0ABU8XSS3</accession>
<feature type="chain" id="PRO_5045609679" evidence="3">
    <location>
        <begin position="21"/>
        <end position="249"/>
    </location>
</feature>
<dbReference type="PROSITE" id="PS51257">
    <property type="entry name" value="PROKAR_LIPOPROTEIN"/>
    <property type="match status" value="1"/>
</dbReference>
<keyword evidence="4" id="KW-0449">Lipoprotein</keyword>
<evidence type="ECO:0000256" key="3">
    <source>
        <dbReference type="SAM" id="SignalP"/>
    </source>
</evidence>
<dbReference type="InterPro" id="IPR007428">
    <property type="entry name" value="MlaA"/>
</dbReference>
<evidence type="ECO:0000313" key="5">
    <source>
        <dbReference type="Proteomes" id="UP001375743"/>
    </source>
</evidence>
<sequence>MRMARALAALLFAASLGACAATPAYELGTAPPRHRLSPVQQRAQYPIEIYDPLEGANRALYKFNAQFDRYVFLPLVHAYEFVTPDFIERRVTAFFSNLTEFRNATNGLLQGRPEIAGRAATRFLLNSTAGVLGLFDVATRLGVAQQPEDFGQTLGRWGVGNGPYLIVPVLGPSNTRDFGGFVTDSLIATYLPPQSFITDWVYFNPMMYVLYAVDLRRNISFRYYGSGSPFEYDLVRFLYTKKRELEIRQ</sequence>
<keyword evidence="2 3" id="KW-0732">Signal</keyword>
<reference evidence="4 5" key="1">
    <citation type="submission" date="2024-01" db="EMBL/GenBank/DDBJ databases">
        <title>Multi-omics insights into the function and evolution of sodium benzoate biodegradation pathways in Benzoatithermus flavus gen. nov., sp. nov. from hot spring.</title>
        <authorList>
            <person name="Hu C.-J."/>
            <person name="Li W.-J."/>
        </authorList>
    </citation>
    <scope>NUCLEOTIDE SEQUENCE [LARGE SCALE GENOMIC DNA]</scope>
    <source>
        <strain evidence="4 5">SYSU G07066</strain>
    </source>
</reference>
<dbReference type="PANTHER" id="PTHR30035:SF3">
    <property type="entry name" value="INTERMEMBRANE PHOSPHOLIPID TRANSPORT SYSTEM LIPOPROTEIN MLAA"/>
    <property type="match status" value="1"/>
</dbReference>
<evidence type="ECO:0000256" key="1">
    <source>
        <dbReference type="ARBA" id="ARBA00010634"/>
    </source>
</evidence>
<evidence type="ECO:0000313" key="4">
    <source>
        <dbReference type="EMBL" id="MEK0084260.1"/>
    </source>
</evidence>
<dbReference type="Proteomes" id="UP001375743">
    <property type="component" value="Unassembled WGS sequence"/>
</dbReference>
<comment type="similarity">
    <text evidence="1">Belongs to the MlaA family.</text>
</comment>
<dbReference type="Pfam" id="PF04333">
    <property type="entry name" value="MlaA"/>
    <property type="match status" value="1"/>
</dbReference>
<dbReference type="EMBL" id="JBBLZC010000013">
    <property type="protein sequence ID" value="MEK0084260.1"/>
    <property type="molecule type" value="Genomic_DNA"/>
</dbReference>
<proteinExistence type="inferred from homology"/>
<name>A0ABU8XSS3_9PROT</name>
<feature type="signal peptide" evidence="3">
    <location>
        <begin position="1"/>
        <end position="20"/>
    </location>
</feature>
<protein>
    <submittedName>
        <fullName evidence="4">VacJ family lipoprotein</fullName>
    </submittedName>
</protein>
<keyword evidence="5" id="KW-1185">Reference proteome</keyword>
<dbReference type="PANTHER" id="PTHR30035">
    <property type="entry name" value="LIPOPROTEIN VACJ-RELATED"/>
    <property type="match status" value="1"/>
</dbReference>
<comment type="caution">
    <text evidence="4">The sequence shown here is derived from an EMBL/GenBank/DDBJ whole genome shotgun (WGS) entry which is preliminary data.</text>
</comment>
<gene>
    <name evidence="4" type="ORF">U1T56_13940</name>
</gene>
<evidence type="ECO:0000256" key="2">
    <source>
        <dbReference type="ARBA" id="ARBA00022729"/>
    </source>
</evidence>